<comment type="caution">
    <text evidence="2">The sequence shown here is derived from an EMBL/GenBank/DDBJ whole genome shotgun (WGS) entry which is preliminary data.</text>
</comment>
<feature type="region of interest" description="Disordered" evidence="1">
    <location>
        <begin position="303"/>
        <end position="323"/>
    </location>
</feature>
<name>A0AAV1HQS1_9CHLO</name>
<reference evidence="2 3" key="1">
    <citation type="submission" date="2023-10" db="EMBL/GenBank/DDBJ databases">
        <authorList>
            <person name="Maclean D."/>
            <person name="Macfadyen A."/>
        </authorList>
    </citation>
    <scope>NUCLEOTIDE SEQUENCE [LARGE SCALE GENOMIC DNA]</scope>
</reference>
<evidence type="ECO:0000256" key="1">
    <source>
        <dbReference type="SAM" id="MobiDB-lite"/>
    </source>
</evidence>
<gene>
    <name evidence="2" type="ORF">CVIRNUC_000033</name>
</gene>
<accession>A0AAV1HQS1</accession>
<dbReference type="AlphaFoldDB" id="A0AAV1HQS1"/>
<evidence type="ECO:0000313" key="2">
    <source>
        <dbReference type="EMBL" id="CAK0731715.1"/>
    </source>
</evidence>
<keyword evidence="3" id="KW-1185">Reference proteome</keyword>
<dbReference type="Proteomes" id="UP001314263">
    <property type="component" value="Unassembled WGS sequence"/>
</dbReference>
<proteinExistence type="predicted"/>
<organism evidence="2 3">
    <name type="scientific">Coccomyxa viridis</name>
    <dbReference type="NCBI Taxonomy" id="1274662"/>
    <lineage>
        <taxon>Eukaryota</taxon>
        <taxon>Viridiplantae</taxon>
        <taxon>Chlorophyta</taxon>
        <taxon>core chlorophytes</taxon>
        <taxon>Trebouxiophyceae</taxon>
        <taxon>Trebouxiophyceae incertae sedis</taxon>
        <taxon>Coccomyxaceae</taxon>
        <taxon>Coccomyxa</taxon>
    </lineage>
</organism>
<protein>
    <submittedName>
        <fullName evidence="2">Uncharacterized protein</fullName>
    </submittedName>
</protein>
<dbReference type="EMBL" id="CAUYUE010000001">
    <property type="protein sequence ID" value="CAK0731715.1"/>
    <property type="molecule type" value="Genomic_DNA"/>
</dbReference>
<evidence type="ECO:0000313" key="3">
    <source>
        <dbReference type="Proteomes" id="UP001314263"/>
    </source>
</evidence>
<sequence length="433" mass="46495">MCCNHSQERAAVPSARGPVNFGAYNKALDAVKQLVFIRHADEPEEANSSSALSPAGYFRADHLDSVFGRSITPPDVYAPDVIYAMKGSIGSSASTKAFETVEPLAVRLGMEPQQNTRTPESGGAGVFDNCFAELDHQALADDVIARARSGEYADKTLLLCWEHQSIPHIIAALGLTNKRLHWGLRPESEAHDERNFTAVWVFKPKQRTFRVHRQFDVISNATTNKHDAFVMVPPAEGYASALYSAELVPCKKVKFDAATLAPPAAELDPPQPQTPPKESTIKQVQAHDTEVCDIAELGLWNGAKPGTQHGAHKAPTPGKSSLAAKGSIHIGATSGTKAGPTLSKPEMSHALVPAPALPQHRGAVASYVDACSRRDPSGAEMAFPGAWWAAADPAVTGEIRILLTSKGYLMNLPASGCSMVSFVDPWRMSMDDE</sequence>